<evidence type="ECO:0000256" key="1">
    <source>
        <dbReference type="SAM" id="MobiDB-lite"/>
    </source>
</evidence>
<reference evidence="2" key="1">
    <citation type="submission" date="2020-09" db="EMBL/GenBank/DDBJ databases">
        <authorList>
            <person name="Kikuchi T."/>
        </authorList>
    </citation>
    <scope>NUCLEOTIDE SEQUENCE</scope>
    <source>
        <strain evidence="2">SH1</strain>
    </source>
</reference>
<evidence type="ECO:0000313" key="2">
    <source>
        <dbReference type="EMBL" id="CAD5229439.1"/>
    </source>
</evidence>
<dbReference type="EMBL" id="CAJFCW020000006">
    <property type="protein sequence ID" value="CAG9126666.1"/>
    <property type="molecule type" value="Genomic_DNA"/>
</dbReference>
<feature type="region of interest" description="Disordered" evidence="1">
    <location>
        <begin position="128"/>
        <end position="196"/>
    </location>
</feature>
<organism evidence="2 3">
    <name type="scientific">Bursaphelenchus okinawaensis</name>
    <dbReference type="NCBI Taxonomy" id="465554"/>
    <lineage>
        <taxon>Eukaryota</taxon>
        <taxon>Metazoa</taxon>
        <taxon>Ecdysozoa</taxon>
        <taxon>Nematoda</taxon>
        <taxon>Chromadorea</taxon>
        <taxon>Rhabditida</taxon>
        <taxon>Tylenchina</taxon>
        <taxon>Tylenchomorpha</taxon>
        <taxon>Aphelenchoidea</taxon>
        <taxon>Aphelenchoididae</taxon>
        <taxon>Bursaphelenchus</taxon>
    </lineage>
</organism>
<feature type="compositionally biased region" description="Basic residues" evidence="1">
    <location>
        <begin position="168"/>
        <end position="184"/>
    </location>
</feature>
<protein>
    <submittedName>
        <fullName evidence="2">Uncharacterized protein</fullName>
    </submittedName>
</protein>
<evidence type="ECO:0000313" key="3">
    <source>
        <dbReference type="Proteomes" id="UP000614601"/>
    </source>
</evidence>
<dbReference type="Proteomes" id="UP000783686">
    <property type="component" value="Unassembled WGS sequence"/>
</dbReference>
<dbReference type="Proteomes" id="UP000614601">
    <property type="component" value="Unassembled WGS sequence"/>
</dbReference>
<dbReference type="AlphaFoldDB" id="A0A811LPU3"/>
<keyword evidence="3" id="KW-1185">Reference proteome</keyword>
<accession>A0A811LPU3</accession>
<sequence length="196" mass="20969">MDSRLGAVFAAINVSSTTGPQAVCPSSFAQSSAANQIGTVQAGISQIGLSAPFPQTQFNSGAISPPELPFFTQPFQNGLLDPSQFNLANLPTETLQNLNKLVSQPVENLRSSPILTYLRGAVVQALSQSSSGSETSTPDEPPSLEMPSILPSTSEPALPEPNPEVPRRIRRRRPKSPKRSKSPKQKTAEEEEVSLF</sequence>
<dbReference type="EMBL" id="CAJFDH010000006">
    <property type="protein sequence ID" value="CAD5229439.1"/>
    <property type="molecule type" value="Genomic_DNA"/>
</dbReference>
<name>A0A811LPU3_9BILA</name>
<proteinExistence type="predicted"/>
<feature type="compositionally biased region" description="Low complexity" evidence="1">
    <location>
        <begin position="128"/>
        <end position="138"/>
    </location>
</feature>
<comment type="caution">
    <text evidence="2">The sequence shown here is derived from an EMBL/GenBank/DDBJ whole genome shotgun (WGS) entry which is preliminary data.</text>
</comment>
<gene>
    <name evidence="2" type="ORF">BOKJ2_LOCUS13498</name>
</gene>